<feature type="compositionally biased region" description="Pro residues" evidence="1">
    <location>
        <begin position="8"/>
        <end position="17"/>
    </location>
</feature>
<accession>A0ABR4INL7</accession>
<gene>
    <name evidence="2" type="ORF">BJY01DRAFT_227968</name>
</gene>
<protein>
    <submittedName>
        <fullName evidence="2">Uncharacterized protein</fullName>
    </submittedName>
</protein>
<reference evidence="2 3" key="1">
    <citation type="submission" date="2024-07" db="EMBL/GenBank/DDBJ databases">
        <title>Section-level genome sequencing and comparative genomics of Aspergillus sections Usti and Cavernicolus.</title>
        <authorList>
            <consortium name="Lawrence Berkeley National Laboratory"/>
            <person name="Nybo J.L."/>
            <person name="Vesth T.C."/>
            <person name="Theobald S."/>
            <person name="Frisvad J.C."/>
            <person name="Larsen T.O."/>
            <person name="Kjaerboelling I."/>
            <person name="Rothschild-Mancinelli K."/>
            <person name="Lyhne E.K."/>
            <person name="Kogle M.E."/>
            <person name="Barry K."/>
            <person name="Clum A."/>
            <person name="Na H."/>
            <person name="Ledsgaard L."/>
            <person name="Lin J."/>
            <person name="Lipzen A."/>
            <person name="Kuo A."/>
            <person name="Riley R."/>
            <person name="Mondo S."/>
            <person name="Labutti K."/>
            <person name="Haridas S."/>
            <person name="Pangalinan J."/>
            <person name="Salamov A.A."/>
            <person name="Simmons B.A."/>
            <person name="Magnuson J.K."/>
            <person name="Chen J."/>
            <person name="Drula E."/>
            <person name="Henrissat B."/>
            <person name="Wiebenga A."/>
            <person name="Lubbers R.J."/>
            <person name="Gomes A.C."/>
            <person name="Makela M.R."/>
            <person name="Stajich J."/>
            <person name="Grigoriev I.V."/>
            <person name="Mortensen U.H."/>
            <person name="De Vries R.P."/>
            <person name="Baker S.E."/>
            <person name="Andersen M.R."/>
        </authorList>
    </citation>
    <scope>NUCLEOTIDE SEQUENCE [LARGE SCALE GENOMIC DNA]</scope>
    <source>
        <strain evidence="2 3">CBS 123904</strain>
    </source>
</reference>
<feature type="compositionally biased region" description="Low complexity" evidence="1">
    <location>
        <begin position="158"/>
        <end position="184"/>
    </location>
</feature>
<keyword evidence="3" id="KW-1185">Reference proteome</keyword>
<dbReference type="Gene3D" id="3.40.50.1820">
    <property type="entry name" value="alpha/beta hydrolase"/>
    <property type="match status" value="1"/>
</dbReference>
<name>A0ABR4INL7_9EURO</name>
<organism evidence="2 3">
    <name type="scientific">Aspergillus pseudoustus</name>
    <dbReference type="NCBI Taxonomy" id="1810923"/>
    <lineage>
        <taxon>Eukaryota</taxon>
        <taxon>Fungi</taxon>
        <taxon>Dikarya</taxon>
        <taxon>Ascomycota</taxon>
        <taxon>Pezizomycotina</taxon>
        <taxon>Eurotiomycetes</taxon>
        <taxon>Eurotiomycetidae</taxon>
        <taxon>Eurotiales</taxon>
        <taxon>Aspergillaceae</taxon>
        <taxon>Aspergillus</taxon>
        <taxon>Aspergillus subgen. Nidulantes</taxon>
    </lineage>
</organism>
<proteinExistence type="predicted"/>
<comment type="caution">
    <text evidence="2">The sequence shown here is derived from an EMBL/GenBank/DDBJ whole genome shotgun (WGS) entry which is preliminary data.</text>
</comment>
<dbReference type="Proteomes" id="UP001610446">
    <property type="component" value="Unassembled WGS sequence"/>
</dbReference>
<feature type="region of interest" description="Disordered" evidence="1">
    <location>
        <begin position="131"/>
        <end position="201"/>
    </location>
</feature>
<evidence type="ECO:0000313" key="3">
    <source>
        <dbReference type="Proteomes" id="UP001610446"/>
    </source>
</evidence>
<dbReference type="InterPro" id="IPR029058">
    <property type="entry name" value="AB_hydrolase_fold"/>
</dbReference>
<sequence>MVLQRPPLHIPPAPLHVPHPSRAHDPIQARGPTRRTESSSLSQHAAPISGHPLKMQRRISAETPSGAGGWDLRCVQRYVQFGLREASPPPLQDAGSGSGATIAGAAAITLTTTKAQEAWTYLRYNHVDDEDDVAPKNAAGKSRRERDPKARIKPRVKTTSPRRPGPRSPTSFSPISSPPSSTSSAARDKSTSPRAGARSFGRTGIGLGWGRALRTVQAEVIEKASHMVPLERVTETARLLAGWVEDQVRGFRGERESLEQGYDSSGAGVKSEIKGFGTILGLSERWMSDVKKPLRGSRRRAKL</sequence>
<feature type="region of interest" description="Disordered" evidence="1">
    <location>
        <begin position="1"/>
        <end position="54"/>
    </location>
</feature>
<dbReference type="EMBL" id="JBFXLU010000335">
    <property type="protein sequence ID" value="KAL2829350.1"/>
    <property type="molecule type" value="Genomic_DNA"/>
</dbReference>
<evidence type="ECO:0000313" key="2">
    <source>
        <dbReference type="EMBL" id="KAL2829350.1"/>
    </source>
</evidence>
<evidence type="ECO:0000256" key="1">
    <source>
        <dbReference type="SAM" id="MobiDB-lite"/>
    </source>
</evidence>